<evidence type="ECO:0000259" key="3">
    <source>
        <dbReference type="PROSITE" id="PS51998"/>
    </source>
</evidence>
<reference evidence="4" key="1">
    <citation type="submission" date="2011-07" db="EMBL/GenBank/DDBJ databases">
        <title>The Genome Sequence of Exophiala (Wangiella) dermatitidis NIH/UT8656.</title>
        <authorList>
            <consortium name="The Broad Institute Genome Sequencing Platform"/>
            <person name="Cuomo C."/>
            <person name="Wang Z."/>
            <person name="Hunicke-Smith S."/>
            <person name="Szanislo P.J."/>
            <person name="Earl A."/>
            <person name="Young S.K."/>
            <person name="Zeng Q."/>
            <person name="Gargeya S."/>
            <person name="Fitzgerald M."/>
            <person name="Haas B."/>
            <person name="Abouelleil A."/>
            <person name="Alvarado L."/>
            <person name="Arachchi H.M."/>
            <person name="Berlin A."/>
            <person name="Brown A."/>
            <person name="Chapman S.B."/>
            <person name="Chen Z."/>
            <person name="Dunbar C."/>
            <person name="Freedman E."/>
            <person name="Gearin G."/>
            <person name="Gellesch M."/>
            <person name="Goldberg J."/>
            <person name="Griggs A."/>
            <person name="Gujja S."/>
            <person name="Heiman D."/>
            <person name="Howarth C."/>
            <person name="Larson L."/>
            <person name="Lui A."/>
            <person name="MacDonald P.J.P."/>
            <person name="Montmayeur A."/>
            <person name="Murphy C."/>
            <person name="Neiman D."/>
            <person name="Pearson M."/>
            <person name="Priest M."/>
            <person name="Roberts A."/>
            <person name="Saif S."/>
            <person name="Shea T."/>
            <person name="Shenoy N."/>
            <person name="Sisk P."/>
            <person name="Stolte C."/>
            <person name="Sykes S."/>
            <person name="Wortman J."/>
            <person name="Nusbaum C."/>
            <person name="Birren B."/>
        </authorList>
    </citation>
    <scope>NUCLEOTIDE SEQUENCE</scope>
    <source>
        <strain evidence="4">NIH/UT8656</strain>
    </source>
</reference>
<evidence type="ECO:0000259" key="2">
    <source>
        <dbReference type="PROSITE" id="PS51925"/>
    </source>
</evidence>
<feature type="compositionally biased region" description="Basic and acidic residues" evidence="1">
    <location>
        <begin position="193"/>
        <end position="203"/>
    </location>
</feature>
<dbReference type="InterPro" id="IPR003121">
    <property type="entry name" value="SWIB_MDM2_domain"/>
</dbReference>
<proteinExistence type="predicted"/>
<dbReference type="Gene3D" id="1.10.245.10">
    <property type="entry name" value="SWIB/MDM2 domain"/>
    <property type="match status" value="1"/>
</dbReference>
<evidence type="ECO:0000256" key="1">
    <source>
        <dbReference type="SAM" id="MobiDB-lite"/>
    </source>
</evidence>
<feature type="compositionally biased region" description="Basic residues" evidence="1">
    <location>
        <begin position="167"/>
        <end position="177"/>
    </location>
</feature>
<name>H6BL75_EXODN</name>
<dbReference type="SUPFAM" id="SSF47592">
    <property type="entry name" value="SWIB/MDM2 domain"/>
    <property type="match status" value="1"/>
</dbReference>
<dbReference type="Proteomes" id="UP000007304">
    <property type="component" value="Unassembled WGS sequence"/>
</dbReference>
<gene>
    <name evidence="4" type="ORF">HMPREF1120_00049</name>
</gene>
<dbReference type="EMBL" id="JH226130">
    <property type="protein sequence ID" value="EHY51822.1"/>
    <property type="molecule type" value="Genomic_DNA"/>
</dbReference>
<dbReference type="GeneID" id="20304688"/>
<dbReference type="OMA" id="KVWQYIR"/>
<feature type="region of interest" description="Disordered" evidence="1">
    <location>
        <begin position="150"/>
        <end position="203"/>
    </location>
</feature>
<dbReference type="SUPFAM" id="SSF109715">
    <property type="entry name" value="DEK C-terminal domain"/>
    <property type="match status" value="1"/>
</dbReference>
<feature type="domain" description="DM2" evidence="2">
    <location>
        <begin position="202"/>
        <end position="280"/>
    </location>
</feature>
<dbReference type="InterPro" id="IPR036885">
    <property type="entry name" value="SWIB_MDM2_dom_sf"/>
</dbReference>
<dbReference type="AlphaFoldDB" id="H6BL75"/>
<dbReference type="PROSITE" id="PS51925">
    <property type="entry name" value="SWIB_MDM2"/>
    <property type="match status" value="1"/>
</dbReference>
<dbReference type="VEuPathDB" id="FungiDB:HMPREF1120_00049"/>
<accession>H6BL75</accession>
<dbReference type="eggNOG" id="KOG1946">
    <property type="taxonomic scope" value="Eukaryota"/>
</dbReference>
<dbReference type="InParanoid" id="H6BL75"/>
<dbReference type="CDD" id="cd10567">
    <property type="entry name" value="SWIB-MDM2_like"/>
    <property type="match status" value="1"/>
</dbReference>
<dbReference type="Gene3D" id="1.10.10.60">
    <property type="entry name" value="Homeodomain-like"/>
    <property type="match status" value="1"/>
</dbReference>
<dbReference type="Pfam" id="PF02201">
    <property type="entry name" value="SWIB"/>
    <property type="match status" value="1"/>
</dbReference>
<sequence>MQSWSEVSLNSSPVPPGLRAQCIPIIDNILHEADLTTITRRNIRQGIQDKVDTDLTPYKAAIKALIDERFDIIEAKQNGDSPVVASVEQAEPAPATNGVHKNQVSSPSASPAKRDASEAGSEVIDTPPPKKKRKASLDEDAAFAARLQAEEDKLARPTRGGASRKSAPAKKKKRTKKERVTGSDDSDLEDDAKEQKPKRETGFHKPLILSPALSAFFDGETKMSRPEITKRMWAYIKANDLQDPSDKRYIVCDSKMREIFRQDKVHMFTMTKLISQQMYNPED</sequence>
<dbReference type="InterPro" id="IPR014876">
    <property type="entry name" value="DEK_C"/>
</dbReference>
<dbReference type="STRING" id="858893.H6BL75"/>
<dbReference type="OrthoDB" id="10251073at2759"/>
<evidence type="ECO:0000313" key="4">
    <source>
        <dbReference type="EMBL" id="EHY51822.1"/>
    </source>
</evidence>
<organism evidence="4 5">
    <name type="scientific">Exophiala dermatitidis (strain ATCC 34100 / CBS 525.76 / NIH/UT8656)</name>
    <name type="common">Black yeast</name>
    <name type="synonym">Wangiella dermatitidis</name>
    <dbReference type="NCBI Taxonomy" id="858893"/>
    <lineage>
        <taxon>Eukaryota</taxon>
        <taxon>Fungi</taxon>
        <taxon>Dikarya</taxon>
        <taxon>Ascomycota</taxon>
        <taxon>Pezizomycotina</taxon>
        <taxon>Eurotiomycetes</taxon>
        <taxon>Chaetothyriomycetidae</taxon>
        <taxon>Chaetothyriales</taxon>
        <taxon>Herpotrichiellaceae</taxon>
        <taxon>Exophiala</taxon>
    </lineage>
</organism>
<dbReference type="PANTHER" id="PTHR13844">
    <property type="entry name" value="SWI/SNF-RELATED MATRIX-ASSOCIATED ACTIN-DEPENDENT REGULATOR OF CHROMATIN SUBFAMILY D"/>
    <property type="match status" value="1"/>
</dbReference>
<dbReference type="SMART" id="SM00151">
    <property type="entry name" value="SWIB"/>
    <property type="match status" value="1"/>
</dbReference>
<evidence type="ECO:0000313" key="5">
    <source>
        <dbReference type="Proteomes" id="UP000007304"/>
    </source>
</evidence>
<feature type="region of interest" description="Disordered" evidence="1">
    <location>
        <begin position="92"/>
        <end position="138"/>
    </location>
</feature>
<dbReference type="Pfam" id="PF08766">
    <property type="entry name" value="DEK_C"/>
    <property type="match status" value="1"/>
</dbReference>
<feature type="domain" description="DEK-C" evidence="3">
    <location>
        <begin position="16"/>
        <end position="71"/>
    </location>
</feature>
<feature type="compositionally biased region" description="Polar residues" evidence="1">
    <location>
        <begin position="99"/>
        <end position="109"/>
    </location>
</feature>
<keyword evidence="5" id="KW-1185">Reference proteome</keyword>
<dbReference type="InterPro" id="IPR019835">
    <property type="entry name" value="SWIB_domain"/>
</dbReference>
<dbReference type="PROSITE" id="PS51998">
    <property type="entry name" value="DEK_C"/>
    <property type="match status" value="1"/>
</dbReference>
<dbReference type="HOGENOM" id="CLU_046065_1_1_1"/>
<protein>
    <submittedName>
        <fullName evidence="4">Uncharacterized protein</fullName>
    </submittedName>
</protein>
<dbReference type="RefSeq" id="XP_009152283.1">
    <property type="nucleotide sequence ID" value="XM_009154035.1"/>
</dbReference>